<comment type="catalytic activity">
    <reaction evidence="6">
        <text>Exonucleolytic cleavage that removes extra residues from the 3'-terminus of tRNA to produce 5'-mononucleotides.</text>
        <dbReference type="EC" id="3.1.13.5"/>
    </reaction>
</comment>
<comment type="similarity">
    <text evidence="6">Belongs to the RNase D family.</text>
</comment>
<comment type="caution">
    <text evidence="9">The sequence shown here is derived from an EMBL/GenBank/DDBJ whole genome shotgun (WGS) entry which is preliminary data.</text>
</comment>
<organism evidence="9 10">
    <name type="scientific">Sandaracinobacter neustonicus</name>
    <dbReference type="NCBI Taxonomy" id="1715348"/>
    <lineage>
        <taxon>Bacteria</taxon>
        <taxon>Pseudomonadati</taxon>
        <taxon>Pseudomonadota</taxon>
        <taxon>Alphaproteobacteria</taxon>
        <taxon>Sphingomonadales</taxon>
        <taxon>Sphingosinicellaceae</taxon>
        <taxon>Sandaracinobacter</taxon>
    </lineage>
</organism>
<dbReference type="Gene3D" id="3.30.420.10">
    <property type="entry name" value="Ribonuclease H-like superfamily/Ribonuclease H"/>
    <property type="match status" value="1"/>
</dbReference>
<evidence type="ECO:0000313" key="9">
    <source>
        <dbReference type="EMBL" id="TPE62130.1"/>
    </source>
</evidence>
<dbReference type="EMBL" id="VFSU01000019">
    <property type="protein sequence ID" value="TPE62130.1"/>
    <property type="molecule type" value="Genomic_DNA"/>
</dbReference>
<dbReference type="PROSITE" id="PS50967">
    <property type="entry name" value="HRDC"/>
    <property type="match status" value="1"/>
</dbReference>
<dbReference type="HAMAP" id="MF_01899">
    <property type="entry name" value="RNase_D"/>
    <property type="match status" value="1"/>
</dbReference>
<evidence type="ECO:0000256" key="6">
    <source>
        <dbReference type="HAMAP-Rule" id="MF_01899"/>
    </source>
</evidence>
<dbReference type="InterPro" id="IPR002562">
    <property type="entry name" value="3'-5'_exonuclease_dom"/>
</dbReference>
<evidence type="ECO:0000313" key="10">
    <source>
        <dbReference type="Proteomes" id="UP000319897"/>
    </source>
</evidence>
<feature type="domain" description="HRDC" evidence="8">
    <location>
        <begin position="211"/>
        <end position="292"/>
    </location>
</feature>
<dbReference type="Pfam" id="PF01612">
    <property type="entry name" value="DNA_pol_A_exo1"/>
    <property type="match status" value="1"/>
</dbReference>
<gene>
    <name evidence="6 9" type="primary">rnd</name>
    <name evidence="9" type="ORF">FJQ54_06225</name>
</gene>
<dbReference type="AlphaFoldDB" id="A0A501XNM3"/>
<evidence type="ECO:0000256" key="3">
    <source>
        <dbReference type="ARBA" id="ARBA00022722"/>
    </source>
</evidence>
<dbReference type="NCBIfam" id="TIGR01388">
    <property type="entry name" value="rnd"/>
    <property type="match status" value="1"/>
</dbReference>
<dbReference type="CDD" id="cd06142">
    <property type="entry name" value="RNaseD_exo"/>
    <property type="match status" value="1"/>
</dbReference>
<evidence type="ECO:0000259" key="8">
    <source>
        <dbReference type="PROSITE" id="PS50967"/>
    </source>
</evidence>
<dbReference type="GO" id="GO:0008408">
    <property type="term" value="F:3'-5' exonuclease activity"/>
    <property type="evidence" value="ECO:0007669"/>
    <property type="project" value="InterPro"/>
</dbReference>
<keyword evidence="5 6" id="KW-0269">Exonuclease</keyword>
<evidence type="ECO:0000256" key="4">
    <source>
        <dbReference type="ARBA" id="ARBA00022801"/>
    </source>
</evidence>
<dbReference type="GO" id="GO:0005737">
    <property type="term" value="C:cytoplasm"/>
    <property type="evidence" value="ECO:0007669"/>
    <property type="project" value="UniProtKB-SubCell"/>
</dbReference>
<dbReference type="GO" id="GO:0000166">
    <property type="term" value="F:nucleotide binding"/>
    <property type="evidence" value="ECO:0007669"/>
    <property type="project" value="InterPro"/>
</dbReference>
<dbReference type="SMART" id="SM00341">
    <property type="entry name" value="HRDC"/>
    <property type="match status" value="1"/>
</dbReference>
<dbReference type="InterPro" id="IPR051086">
    <property type="entry name" value="RNase_D-like"/>
</dbReference>
<dbReference type="EC" id="3.1.13.5" evidence="6"/>
<dbReference type="SMART" id="SM00474">
    <property type="entry name" value="35EXOc"/>
    <property type="match status" value="1"/>
</dbReference>
<keyword evidence="4 6" id="KW-0378">Hydrolase</keyword>
<evidence type="ECO:0000256" key="2">
    <source>
        <dbReference type="ARBA" id="ARBA00022694"/>
    </source>
</evidence>
<comment type="function">
    <text evidence="6">Exonuclease involved in the 3' processing of various precursor tRNAs. Initiates hydrolysis at the 3'-terminus of an RNA molecule and releases 5'-mononucleotides.</text>
</comment>
<dbReference type="PANTHER" id="PTHR47649:SF1">
    <property type="entry name" value="RIBONUCLEASE D"/>
    <property type="match status" value="1"/>
</dbReference>
<evidence type="ECO:0000256" key="1">
    <source>
        <dbReference type="ARBA" id="ARBA00022490"/>
    </source>
</evidence>
<dbReference type="InterPro" id="IPR006292">
    <property type="entry name" value="RNase_D"/>
</dbReference>
<dbReference type="GO" id="GO:0003676">
    <property type="term" value="F:nucleic acid binding"/>
    <property type="evidence" value="ECO:0007669"/>
    <property type="project" value="InterPro"/>
</dbReference>
<dbReference type="RefSeq" id="WP_140927556.1">
    <property type="nucleotide sequence ID" value="NZ_VFSU01000019.1"/>
</dbReference>
<evidence type="ECO:0000256" key="7">
    <source>
        <dbReference type="SAM" id="MobiDB-lite"/>
    </source>
</evidence>
<dbReference type="InterPro" id="IPR044876">
    <property type="entry name" value="HRDC_dom_sf"/>
</dbReference>
<accession>A0A501XNM3</accession>
<feature type="compositionally biased region" description="Basic residues" evidence="7">
    <location>
        <begin position="428"/>
        <end position="439"/>
    </location>
</feature>
<reference evidence="9 10" key="1">
    <citation type="submission" date="2019-06" db="EMBL/GenBank/DDBJ databases">
        <authorList>
            <person name="Lee I."/>
            <person name="Jang G.I."/>
            <person name="Hwang C.Y."/>
        </authorList>
    </citation>
    <scope>NUCLEOTIDE SEQUENCE [LARGE SCALE GENOMIC DNA]</scope>
    <source>
        <strain evidence="9 10">PAMC 28131</strain>
    </source>
</reference>
<keyword evidence="3 6" id="KW-0540">Nuclease</keyword>
<dbReference type="InterPro" id="IPR012337">
    <property type="entry name" value="RNaseH-like_sf"/>
</dbReference>
<dbReference type="Pfam" id="PF00570">
    <property type="entry name" value="HRDC"/>
    <property type="match status" value="1"/>
</dbReference>
<keyword evidence="10" id="KW-1185">Reference proteome</keyword>
<comment type="subcellular location">
    <subcellularLocation>
        <location evidence="6">Cytoplasm</location>
    </subcellularLocation>
</comment>
<dbReference type="InterPro" id="IPR010997">
    <property type="entry name" value="HRDC-like_sf"/>
</dbReference>
<evidence type="ECO:0000256" key="5">
    <source>
        <dbReference type="ARBA" id="ARBA00022839"/>
    </source>
</evidence>
<dbReference type="PANTHER" id="PTHR47649">
    <property type="entry name" value="RIBONUCLEASE D"/>
    <property type="match status" value="1"/>
</dbReference>
<keyword evidence="1 6" id="KW-0963">Cytoplasm</keyword>
<dbReference type="Proteomes" id="UP000319897">
    <property type="component" value="Unassembled WGS sequence"/>
</dbReference>
<name>A0A501XNM3_9SPHN</name>
<dbReference type="OrthoDB" id="9800549at2"/>
<dbReference type="GO" id="GO:0042780">
    <property type="term" value="P:tRNA 3'-end processing"/>
    <property type="evidence" value="ECO:0007669"/>
    <property type="project" value="UniProtKB-UniRule"/>
</dbReference>
<dbReference type="InterPro" id="IPR002121">
    <property type="entry name" value="HRDC_dom"/>
</dbReference>
<protein>
    <recommendedName>
        <fullName evidence="6">Ribonuclease D</fullName>
        <shortName evidence="6">RNase D</shortName>
        <ecNumber evidence="6">3.1.13.5</ecNumber>
    </recommendedName>
</protein>
<proteinExistence type="inferred from homology"/>
<dbReference type="InterPro" id="IPR036397">
    <property type="entry name" value="RNaseH_sf"/>
</dbReference>
<keyword evidence="2 6" id="KW-0819">tRNA processing</keyword>
<dbReference type="Gene3D" id="1.10.150.80">
    <property type="entry name" value="HRDC domain"/>
    <property type="match status" value="1"/>
</dbReference>
<feature type="region of interest" description="Disordered" evidence="7">
    <location>
        <begin position="382"/>
        <end position="439"/>
    </location>
</feature>
<feature type="compositionally biased region" description="Low complexity" evidence="7">
    <location>
        <begin position="402"/>
        <end position="427"/>
    </location>
</feature>
<dbReference type="SUPFAM" id="SSF47819">
    <property type="entry name" value="HRDC-like"/>
    <property type="match status" value="2"/>
</dbReference>
<comment type="cofactor">
    <cofactor evidence="6">
        <name>a divalent metal cation</name>
        <dbReference type="ChEBI" id="CHEBI:60240"/>
    </cofactor>
</comment>
<dbReference type="SUPFAM" id="SSF53098">
    <property type="entry name" value="Ribonuclease H-like"/>
    <property type="match status" value="1"/>
</dbReference>
<dbReference type="GO" id="GO:0033890">
    <property type="term" value="F:ribonuclease D activity"/>
    <property type="evidence" value="ECO:0007669"/>
    <property type="project" value="UniProtKB-UniRule"/>
</dbReference>
<sequence length="439" mass="47882">MKIHPLVTDTDTLARMIGRLKAHDIVCVDTEFMRENTYYPELCLIQLASSEDAFAIDPLADGLDLAPFLELLGDDSILKVLHAGGQDIEIFMNLTGKVPFPLFDTQIAAMAMGMGEQVSYANLVAHFTGQQIDKGARFTDWARRPLSDRQIHYAIGDVTYLSQLFPKMLNKLRKTGRGEWLDEEMARLSDPSNYAVNPDTAWLRLKLPNRKPDVLGRLKALARWRELEAQDKNVPRGRIVKDETLADLAAAPPPTQADLARVRGLSPTWAGNAIGQRLLAAIAGAEPLPEAEMPAKENRPGLSTDASLIADLLKLLLKVRAKESGVAPRLIARSDEMEALAAGVRDGLPILQGWRRGLFGEDALALVEGRLGFSVSGGKMRMRQLAGSPQPDQPQPEESFDPEPFSSDEASAPAPAPAPEADAAAAPARRRAPRRRAAG</sequence>